<dbReference type="InterPro" id="IPR011662">
    <property type="entry name" value="Secretin/TonB_short_N"/>
</dbReference>
<keyword evidence="4" id="KW-0812">Transmembrane</keyword>
<dbReference type="InterPro" id="IPR023996">
    <property type="entry name" value="TonB-dep_OMP_SusC/RagA"/>
</dbReference>
<dbReference type="Gene3D" id="3.55.50.30">
    <property type="match status" value="1"/>
</dbReference>
<dbReference type="Gene3D" id="2.60.40.1120">
    <property type="entry name" value="Carboxypeptidase-like, regulatory domain"/>
    <property type="match status" value="1"/>
</dbReference>
<keyword evidence="6" id="KW-0675">Receptor</keyword>
<name>A0ABX1RZM6_9FLAO</name>
<protein>
    <submittedName>
        <fullName evidence="6">TonB-dependent receptor</fullName>
    </submittedName>
</protein>
<dbReference type="InterPro" id="IPR023997">
    <property type="entry name" value="TonB-dep_OMP_SusC/RagA_CS"/>
</dbReference>
<dbReference type="SUPFAM" id="SSF56935">
    <property type="entry name" value="Porins"/>
    <property type="match status" value="1"/>
</dbReference>
<dbReference type="InterPro" id="IPR037066">
    <property type="entry name" value="Plug_dom_sf"/>
</dbReference>
<keyword evidence="7" id="KW-1185">Reference proteome</keyword>
<dbReference type="PROSITE" id="PS52016">
    <property type="entry name" value="TONB_DEPENDENT_REC_3"/>
    <property type="match status" value="1"/>
</dbReference>
<accession>A0ABX1RZM6</accession>
<dbReference type="InterPro" id="IPR039426">
    <property type="entry name" value="TonB-dep_rcpt-like"/>
</dbReference>
<evidence type="ECO:0000256" key="3">
    <source>
        <dbReference type="ARBA" id="ARBA00023237"/>
    </source>
</evidence>
<dbReference type="SMART" id="SM00965">
    <property type="entry name" value="STN"/>
    <property type="match status" value="1"/>
</dbReference>
<dbReference type="SUPFAM" id="SSF49464">
    <property type="entry name" value="Carboxypeptidase regulatory domain-like"/>
    <property type="match status" value="1"/>
</dbReference>
<dbReference type="Pfam" id="PF13715">
    <property type="entry name" value="CarbopepD_reg_2"/>
    <property type="match status" value="1"/>
</dbReference>
<dbReference type="NCBIfam" id="TIGR04056">
    <property type="entry name" value="OMP_RagA_SusC"/>
    <property type="match status" value="1"/>
</dbReference>
<dbReference type="Pfam" id="PF07660">
    <property type="entry name" value="STN"/>
    <property type="match status" value="1"/>
</dbReference>
<evidence type="ECO:0000256" key="2">
    <source>
        <dbReference type="ARBA" id="ARBA00023136"/>
    </source>
</evidence>
<gene>
    <name evidence="6" type="ORF">HHX25_16200</name>
</gene>
<evidence type="ECO:0000259" key="5">
    <source>
        <dbReference type="SMART" id="SM00965"/>
    </source>
</evidence>
<keyword evidence="3 4" id="KW-0998">Cell outer membrane</keyword>
<proteinExistence type="inferred from homology"/>
<keyword evidence="1 4" id="KW-0813">Transport</keyword>
<dbReference type="NCBIfam" id="TIGR04057">
    <property type="entry name" value="SusC_RagA_signa"/>
    <property type="match status" value="1"/>
</dbReference>
<dbReference type="InterPro" id="IPR012910">
    <property type="entry name" value="Plug_dom"/>
</dbReference>
<dbReference type="InterPro" id="IPR008969">
    <property type="entry name" value="CarboxyPept-like_regulatory"/>
</dbReference>
<dbReference type="Gene3D" id="2.170.130.10">
    <property type="entry name" value="TonB-dependent receptor, plug domain"/>
    <property type="match status" value="1"/>
</dbReference>
<dbReference type="Pfam" id="PF07715">
    <property type="entry name" value="Plug"/>
    <property type="match status" value="1"/>
</dbReference>
<evidence type="ECO:0000256" key="1">
    <source>
        <dbReference type="ARBA" id="ARBA00022448"/>
    </source>
</evidence>
<keyword evidence="4" id="KW-1134">Transmembrane beta strand</keyword>
<evidence type="ECO:0000313" key="6">
    <source>
        <dbReference type="EMBL" id="NMH89055.1"/>
    </source>
</evidence>
<dbReference type="Proteomes" id="UP000746690">
    <property type="component" value="Unassembled WGS sequence"/>
</dbReference>
<reference evidence="6 7" key="1">
    <citation type="submission" date="2020-04" db="EMBL/GenBank/DDBJ databases">
        <title>A Flavivirga sp. nov.</title>
        <authorList>
            <person name="Sun X."/>
        </authorList>
    </citation>
    <scope>NUCLEOTIDE SEQUENCE [LARGE SCALE GENOMIC DNA]</scope>
    <source>
        <strain evidence="6 7">Y03</strain>
    </source>
</reference>
<comment type="subcellular location">
    <subcellularLocation>
        <location evidence="4">Cell outer membrane</location>
        <topology evidence="4">Multi-pass membrane protein</topology>
    </subcellularLocation>
</comment>
<dbReference type="RefSeq" id="WP_169675676.1">
    <property type="nucleotide sequence ID" value="NZ_JABBHF010000010.1"/>
</dbReference>
<evidence type="ECO:0000313" key="7">
    <source>
        <dbReference type="Proteomes" id="UP000746690"/>
    </source>
</evidence>
<dbReference type="EMBL" id="JABBHF010000010">
    <property type="protein sequence ID" value="NMH89055.1"/>
    <property type="molecule type" value="Genomic_DNA"/>
</dbReference>
<organism evidence="6 7">
    <name type="scientific">Flavivirga algicola</name>
    <dbReference type="NCBI Taxonomy" id="2729136"/>
    <lineage>
        <taxon>Bacteria</taxon>
        <taxon>Pseudomonadati</taxon>
        <taxon>Bacteroidota</taxon>
        <taxon>Flavobacteriia</taxon>
        <taxon>Flavobacteriales</taxon>
        <taxon>Flavobacteriaceae</taxon>
        <taxon>Flavivirga</taxon>
    </lineage>
</organism>
<comment type="caution">
    <text evidence="6">The sequence shown here is derived from an EMBL/GenBank/DDBJ whole genome shotgun (WGS) entry which is preliminary data.</text>
</comment>
<feature type="domain" description="Secretin/TonB short N-terminal" evidence="5">
    <location>
        <begin position="50"/>
        <end position="101"/>
    </location>
</feature>
<sequence>MKLTTIFLIVALFQTHANPSSNSKNIKVTINLENVSLEKVLNRIESLTEFNFVYRDDDVDFQKRVTVKANKKPLKKILDHLFLDTDINYRVSDNQIVLKPRLTTKPIKLSVPDPTGQTKFQISGNVVDEAGQPLPGANVIEKGTTNGATVDFDGKFSLKVNDENAILEVSFLGFASKEIPVNGQSQITIVLKENLSELDEVVVVGYGSQKKETVVGSITQAKGEELLRTGSVATVSEALTGIMPGVSTMQAAGQPGSTASNILIRGQSTWTSNNPLYVVDGVERDFNDLDPNEIESISVLKDASATAVFGVKAANGVVVVTTKRGKQGETKINFTTSWGIKEPTMNTNYYADYATTLEHYNIALMNDRLYNDLIPQSEIDIWRDPNRDRRFYSYTTWINELLTTGTASQYNLNISGGNNFVTYFTSLGYQHDGDIFDIDKQKDFDPRTYQKKYIWRTNLDFNFSQTTKFKVGLAGNFKNWNGNSITQNTNGGIAKGNGDSFTRIWQTPLIGPIPVLEDGRLTTEDGAVVNPNFYRMEKEGQWKRRTNTMYTDFTLVQDITKNFKASVKLSYNFSQGYSSDIRRNLLYYFPNQELTGFEQEGNPDAVQEPLRVNGEKISGSSSSLYYELRLNYNKTFAENHDVGLMGLFNRRKAQSGTSFPRYEESWIGRATYAYKSKYLAEFNGAYNGNENWAPGLRFGFFPSAAVGWVVSKENFFKDNVGFLDFLKFRYSYGEIGSDGGIGNNRFLYLSQYESRTGGNNAFYYGDPLINYGGGDNAIYREGTPAVPDNTWETAIKQDLAMEFATFNNQLRGTVELFDEKRTGIIMQRRTVAPWYGNESPRANIGKTKNHGIDIELKWNSKIGNDFDYFVRVNMSLSESRVLERDDPPSTEPYRRDAGKPIGWQNGLLHNGLLQSWDDVYNTTVSAWDSSLIPGMLYFVDYNGDGIVNEFDRVPINNPSFASKTYAFSLGMTYKNFSVHAMFNGMFDISKNLSELYLFEYASAATSSWQLLNNEQLNFWSPDNPNGVHPALRAASNNHDRQRSTYTNRSSNFLRFRTMEVKYRFGKKLKEAIKIFDSFEVYVNGNNLATWSDLPDEFDPEQRQLNVYPITKRYNFGVRASF</sequence>
<comment type="similarity">
    <text evidence="4">Belongs to the TonB-dependent receptor family.</text>
</comment>
<keyword evidence="2 4" id="KW-0472">Membrane</keyword>
<evidence type="ECO:0000256" key="4">
    <source>
        <dbReference type="PROSITE-ProRule" id="PRU01360"/>
    </source>
</evidence>